<dbReference type="InterPro" id="IPR007420">
    <property type="entry name" value="DUF465"/>
</dbReference>
<organism evidence="3 4">
    <name type="scientific">Desulfurobacterium pacificum</name>
    <dbReference type="NCBI Taxonomy" id="240166"/>
    <lineage>
        <taxon>Bacteria</taxon>
        <taxon>Pseudomonadati</taxon>
        <taxon>Aquificota</taxon>
        <taxon>Aquificia</taxon>
        <taxon>Desulfurobacteriales</taxon>
        <taxon>Desulfurobacteriaceae</taxon>
        <taxon>Desulfurobacterium</taxon>
    </lineage>
</organism>
<name>A0ABY1NN60_9BACT</name>
<dbReference type="Gene3D" id="6.10.280.50">
    <property type="match status" value="1"/>
</dbReference>
<protein>
    <recommendedName>
        <fullName evidence="2">CARD domain-containing protein</fullName>
    </recommendedName>
</protein>
<proteinExistence type="predicted"/>
<sequence>MLRDENLKALTREKFHHFKTLEKKHQELDDIIDKMEKKAVLTPKEEEELKKLKAERLRLRDEMLYLMQKAKEEAENEK</sequence>
<keyword evidence="1" id="KW-0175">Coiled coil</keyword>
<accession>A0ABY1NN60</accession>
<reference evidence="3 4" key="1">
    <citation type="submission" date="2017-05" db="EMBL/GenBank/DDBJ databases">
        <authorList>
            <person name="Varghese N."/>
            <person name="Submissions S."/>
        </authorList>
    </citation>
    <scope>NUCLEOTIDE SEQUENCE [LARGE SCALE GENOMIC DNA]</scope>
    <source>
        <strain evidence="3 4">DSM 15522</strain>
    </source>
</reference>
<gene>
    <name evidence="3" type="ORF">SAMN06265339_1253</name>
</gene>
<feature type="coiled-coil region" evidence="1">
    <location>
        <begin position="18"/>
        <end position="69"/>
    </location>
</feature>
<dbReference type="EMBL" id="FXUB01000003">
    <property type="protein sequence ID" value="SMP14027.1"/>
    <property type="molecule type" value="Genomic_DNA"/>
</dbReference>
<dbReference type="PROSITE" id="PS50209">
    <property type="entry name" value="CARD"/>
    <property type="match status" value="1"/>
</dbReference>
<dbReference type="InterPro" id="IPR001315">
    <property type="entry name" value="CARD"/>
</dbReference>
<evidence type="ECO:0000256" key="1">
    <source>
        <dbReference type="SAM" id="Coils"/>
    </source>
</evidence>
<comment type="caution">
    <text evidence="3">The sequence shown here is derived from an EMBL/GenBank/DDBJ whole genome shotgun (WGS) entry which is preliminary data.</text>
</comment>
<feature type="domain" description="CARD" evidence="2">
    <location>
        <begin position="2"/>
        <end position="78"/>
    </location>
</feature>
<keyword evidence="4" id="KW-1185">Reference proteome</keyword>
<dbReference type="RefSeq" id="WP_283400712.1">
    <property type="nucleotide sequence ID" value="NZ_FXUB01000003.1"/>
</dbReference>
<evidence type="ECO:0000259" key="2">
    <source>
        <dbReference type="PROSITE" id="PS50209"/>
    </source>
</evidence>
<dbReference type="Pfam" id="PF04325">
    <property type="entry name" value="DUF465"/>
    <property type="match status" value="1"/>
</dbReference>
<evidence type="ECO:0000313" key="4">
    <source>
        <dbReference type="Proteomes" id="UP001157911"/>
    </source>
</evidence>
<dbReference type="InterPro" id="IPR038444">
    <property type="entry name" value="DUF465_sf"/>
</dbReference>
<evidence type="ECO:0000313" key="3">
    <source>
        <dbReference type="EMBL" id="SMP14027.1"/>
    </source>
</evidence>
<dbReference type="Proteomes" id="UP001157911">
    <property type="component" value="Unassembled WGS sequence"/>
</dbReference>